<protein>
    <submittedName>
        <fullName evidence="1">Uncharacterized protein</fullName>
    </submittedName>
</protein>
<dbReference type="Proteomes" id="UP000595897">
    <property type="component" value="Chromosome"/>
</dbReference>
<dbReference type="EMBL" id="AP024169">
    <property type="protein sequence ID" value="BCN30867.1"/>
    <property type="molecule type" value="Genomic_DNA"/>
</dbReference>
<reference evidence="1 2" key="1">
    <citation type="submission" date="2020-11" db="EMBL/GenBank/DDBJ databases">
        <title>Draft genome sequencing of a Lachnospiraceae strain isolated from anoxic soil subjected to BSD treatment.</title>
        <authorList>
            <person name="Uek A."/>
            <person name="Tonouchi A."/>
        </authorList>
    </citation>
    <scope>NUCLEOTIDE SEQUENCE [LARGE SCALE GENOMIC DNA]</scope>
    <source>
        <strain evidence="1 2">TB5</strain>
    </source>
</reference>
<name>A0A7R7EL96_9FIRM</name>
<keyword evidence="2" id="KW-1185">Reference proteome</keyword>
<accession>A0A7R7EL96</accession>
<dbReference type="Pfam" id="PF19524">
    <property type="entry name" value="DUF6054"/>
    <property type="match status" value="1"/>
</dbReference>
<dbReference type="InterPro" id="IPR046117">
    <property type="entry name" value="DUF6054"/>
</dbReference>
<proteinExistence type="predicted"/>
<dbReference type="KEGG" id="ahb:bsdtb5_21620"/>
<gene>
    <name evidence="1" type="ORF">bsdtb5_21620</name>
</gene>
<dbReference type="AlphaFoldDB" id="A0A7R7EL96"/>
<sequence>MAKYERKLKGNFNDFLDWIHKDIVNGSSSVTYEDGSDIELVDSRIAVRVYERYSMAGGNRVSMNVTVVGTDDDIYVSAITSGGSQAVFFKINTIGEESFLEICEDSVENFIRNQ</sequence>
<evidence type="ECO:0000313" key="2">
    <source>
        <dbReference type="Proteomes" id="UP000595897"/>
    </source>
</evidence>
<dbReference type="RefSeq" id="WP_271712025.1">
    <property type="nucleotide sequence ID" value="NZ_AP024169.1"/>
</dbReference>
<organism evidence="1 2">
    <name type="scientific">Anaeromicropila herbilytica</name>
    <dbReference type="NCBI Taxonomy" id="2785025"/>
    <lineage>
        <taxon>Bacteria</taxon>
        <taxon>Bacillati</taxon>
        <taxon>Bacillota</taxon>
        <taxon>Clostridia</taxon>
        <taxon>Lachnospirales</taxon>
        <taxon>Lachnospiraceae</taxon>
        <taxon>Anaeromicropila</taxon>
    </lineage>
</organism>
<evidence type="ECO:0000313" key="1">
    <source>
        <dbReference type="EMBL" id="BCN30867.1"/>
    </source>
</evidence>